<dbReference type="Proteomes" id="UP000886520">
    <property type="component" value="Chromosome 6"/>
</dbReference>
<organism evidence="2 3">
    <name type="scientific">Adiantum capillus-veneris</name>
    <name type="common">Maidenhair fern</name>
    <dbReference type="NCBI Taxonomy" id="13818"/>
    <lineage>
        <taxon>Eukaryota</taxon>
        <taxon>Viridiplantae</taxon>
        <taxon>Streptophyta</taxon>
        <taxon>Embryophyta</taxon>
        <taxon>Tracheophyta</taxon>
        <taxon>Polypodiopsida</taxon>
        <taxon>Polypodiidae</taxon>
        <taxon>Polypodiales</taxon>
        <taxon>Pteridineae</taxon>
        <taxon>Pteridaceae</taxon>
        <taxon>Vittarioideae</taxon>
        <taxon>Adiantum</taxon>
    </lineage>
</organism>
<comment type="caution">
    <text evidence="2">The sequence shown here is derived from an EMBL/GenBank/DDBJ whole genome shotgun (WGS) entry which is preliminary data.</text>
</comment>
<accession>A0A9D4ZMP2</accession>
<evidence type="ECO:0000313" key="3">
    <source>
        <dbReference type="Proteomes" id="UP000886520"/>
    </source>
</evidence>
<gene>
    <name evidence="2" type="ORF">GOP47_0006056</name>
</gene>
<sequence>MAGYSVDDSPTEENVKEFPDLQTPSSLLDNLRGSRSPTVQHSMKQSKHLFGVNGQVLAVKNILICTLCCFPLPGDIEARVVYYLSIEFHGCKWTALRSILRVECSEILTFVE</sequence>
<proteinExistence type="predicted"/>
<keyword evidence="3" id="KW-1185">Reference proteome</keyword>
<dbReference type="EMBL" id="JABFUD020000006">
    <property type="protein sequence ID" value="KAI5078385.1"/>
    <property type="molecule type" value="Genomic_DNA"/>
</dbReference>
<feature type="region of interest" description="Disordered" evidence="1">
    <location>
        <begin position="22"/>
        <end position="41"/>
    </location>
</feature>
<name>A0A9D4ZMP2_ADICA</name>
<protein>
    <submittedName>
        <fullName evidence="2">Uncharacterized protein</fullName>
    </submittedName>
</protein>
<reference evidence="2" key="1">
    <citation type="submission" date="2021-01" db="EMBL/GenBank/DDBJ databases">
        <title>Adiantum capillus-veneris genome.</title>
        <authorList>
            <person name="Fang Y."/>
            <person name="Liao Q."/>
        </authorList>
    </citation>
    <scope>NUCLEOTIDE SEQUENCE</scope>
    <source>
        <strain evidence="2">H3</strain>
        <tissue evidence="2">Leaf</tissue>
    </source>
</reference>
<evidence type="ECO:0000256" key="1">
    <source>
        <dbReference type="SAM" id="MobiDB-lite"/>
    </source>
</evidence>
<dbReference type="AlphaFoldDB" id="A0A9D4ZMP2"/>
<evidence type="ECO:0000313" key="2">
    <source>
        <dbReference type="EMBL" id="KAI5078385.1"/>
    </source>
</evidence>